<keyword evidence="4" id="KW-0255">Endonuclease</keyword>
<dbReference type="InterPro" id="IPR012933">
    <property type="entry name" value="HicA_mRNA_interferase"/>
</dbReference>
<evidence type="ECO:0000256" key="2">
    <source>
        <dbReference type="ARBA" id="ARBA00022649"/>
    </source>
</evidence>
<proteinExistence type="inferred from homology"/>
<keyword evidence="7" id="KW-0346">Stress response</keyword>
<keyword evidence="2" id="KW-1277">Toxin-antitoxin system</keyword>
<dbReference type="RefSeq" id="WP_251959801.1">
    <property type="nucleotide sequence ID" value="NZ_AP025732.1"/>
</dbReference>
<organism evidence="8 9">
    <name type="scientific">Nostoc cf. commune SO-36</name>
    <dbReference type="NCBI Taxonomy" id="449208"/>
    <lineage>
        <taxon>Bacteria</taxon>
        <taxon>Bacillati</taxon>
        <taxon>Cyanobacteriota</taxon>
        <taxon>Cyanophyceae</taxon>
        <taxon>Nostocales</taxon>
        <taxon>Nostocaceae</taxon>
        <taxon>Nostoc</taxon>
    </lineage>
</organism>
<accession>A0ABM7Z1A5</accession>
<keyword evidence="6" id="KW-0694">RNA-binding</keyword>
<evidence type="ECO:0000256" key="7">
    <source>
        <dbReference type="ARBA" id="ARBA00023016"/>
    </source>
</evidence>
<keyword evidence="3" id="KW-0540">Nuclease</keyword>
<dbReference type="Pfam" id="PF07927">
    <property type="entry name" value="HicA_toxin"/>
    <property type="match status" value="1"/>
</dbReference>
<dbReference type="EMBL" id="AP025732">
    <property type="protein sequence ID" value="BDI16731.1"/>
    <property type="molecule type" value="Genomic_DNA"/>
</dbReference>
<dbReference type="InterPro" id="IPR038570">
    <property type="entry name" value="HicA_sf"/>
</dbReference>
<evidence type="ECO:0000256" key="6">
    <source>
        <dbReference type="ARBA" id="ARBA00022884"/>
    </source>
</evidence>
<reference evidence="8" key="1">
    <citation type="submission" date="2022-04" db="EMBL/GenBank/DDBJ databases">
        <title>Complete genome sequence of a cyanobacterium, Nostoc sp. SO-36, isolated in Antarctica.</title>
        <authorList>
            <person name="Kanesaki Y."/>
            <person name="Effendi D."/>
            <person name="Sakamoto T."/>
            <person name="Ohtani S."/>
            <person name="Awai K."/>
        </authorList>
    </citation>
    <scope>NUCLEOTIDE SEQUENCE</scope>
    <source>
        <strain evidence="8">SO-36</strain>
    </source>
</reference>
<sequence>MPIISGQGCIKALGKAGFDLLRQRGSHIILRRDEPFAEVVVPNHQELDKGTLRAII</sequence>
<evidence type="ECO:0000256" key="3">
    <source>
        <dbReference type="ARBA" id="ARBA00022722"/>
    </source>
</evidence>
<evidence type="ECO:0000313" key="8">
    <source>
        <dbReference type="EMBL" id="BDI16731.1"/>
    </source>
</evidence>
<evidence type="ECO:0000256" key="4">
    <source>
        <dbReference type="ARBA" id="ARBA00022759"/>
    </source>
</evidence>
<comment type="similarity">
    <text evidence="1">Belongs to the HicA mRNA interferase family.</text>
</comment>
<evidence type="ECO:0008006" key="10">
    <source>
        <dbReference type="Google" id="ProtNLM"/>
    </source>
</evidence>
<keyword evidence="9" id="KW-1185">Reference proteome</keyword>
<keyword evidence="5" id="KW-0378">Hydrolase</keyword>
<gene>
    <name evidence="8" type="ORF">ANSO36C_25330</name>
</gene>
<dbReference type="Gene3D" id="3.30.920.30">
    <property type="entry name" value="Hypothetical protein"/>
    <property type="match status" value="1"/>
</dbReference>
<evidence type="ECO:0000256" key="1">
    <source>
        <dbReference type="ARBA" id="ARBA00006620"/>
    </source>
</evidence>
<dbReference type="SUPFAM" id="SSF54786">
    <property type="entry name" value="YcfA/nrd intein domain"/>
    <property type="match status" value="1"/>
</dbReference>
<evidence type="ECO:0000256" key="5">
    <source>
        <dbReference type="ARBA" id="ARBA00022801"/>
    </source>
</evidence>
<protein>
    <recommendedName>
        <fullName evidence="10">Addiction module toxin, HicA family</fullName>
    </recommendedName>
</protein>
<dbReference type="Proteomes" id="UP001055453">
    <property type="component" value="Chromosome"/>
</dbReference>
<name>A0ABM7Z1A5_NOSCO</name>
<evidence type="ECO:0000313" key="9">
    <source>
        <dbReference type="Proteomes" id="UP001055453"/>
    </source>
</evidence>